<evidence type="ECO:0000256" key="2">
    <source>
        <dbReference type="ARBA" id="ARBA00022448"/>
    </source>
</evidence>
<dbReference type="Gene3D" id="1.20.1250.20">
    <property type="entry name" value="MFS general substrate transporter like domains"/>
    <property type="match status" value="1"/>
</dbReference>
<keyword evidence="6 8" id="KW-0472">Membrane</keyword>
<evidence type="ECO:0000256" key="1">
    <source>
        <dbReference type="ARBA" id="ARBA00004651"/>
    </source>
</evidence>
<evidence type="ECO:0000256" key="3">
    <source>
        <dbReference type="ARBA" id="ARBA00022475"/>
    </source>
</evidence>
<proteinExistence type="predicted"/>
<dbReference type="GO" id="GO:0022857">
    <property type="term" value="F:transmembrane transporter activity"/>
    <property type="evidence" value="ECO:0007669"/>
    <property type="project" value="InterPro"/>
</dbReference>
<feature type="transmembrane region" description="Helical" evidence="8">
    <location>
        <begin position="258"/>
        <end position="279"/>
    </location>
</feature>
<feature type="transmembrane region" description="Helical" evidence="8">
    <location>
        <begin position="377"/>
        <end position="397"/>
    </location>
</feature>
<evidence type="ECO:0000313" key="11">
    <source>
        <dbReference type="Proteomes" id="UP000294513"/>
    </source>
</evidence>
<feature type="domain" description="Major facilitator superfamily (MFS) profile" evidence="9">
    <location>
        <begin position="12"/>
        <end position="401"/>
    </location>
</feature>
<dbReference type="InterPro" id="IPR020846">
    <property type="entry name" value="MFS_dom"/>
</dbReference>
<feature type="transmembrane region" description="Helical" evidence="8">
    <location>
        <begin position="16"/>
        <end position="38"/>
    </location>
</feature>
<dbReference type="PANTHER" id="PTHR23513">
    <property type="entry name" value="INTEGRAL MEMBRANE EFFLUX PROTEIN-RELATED"/>
    <property type="match status" value="1"/>
</dbReference>
<feature type="transmembrane region" description="Helical" evidence="8">
    <location>
        <begin position="50"/>
        <end position="71"/>
    </location>
</feature>
<evidence type="ECO:0000256" key="4">
    <source>
        <dbReference type="ARBA" id="ARBA00022692"/>
    </source>
</evidence>
<keyword evidence="5 8" id="KW-1133">Transmembrane helix</keyword>
<dbReference type="PROSITE" id="PS50850">
    <property type="entry name" value="MFS"/>
    <property type="match status" value="1"/>
</dbReference>
<dbReference type="RefSeq" id="WP_131890565.1">
    <property type="nucleotide sequence ID" value="NZ_SMKU01000025.1"/>
</dbReference>
<evidence type="ECO:0000256" key="5">
    <source>
        <dbReference type="ARBA" id="ARBA00022989"/>
    </source>
</evidence>
<protein>
    <submittedName>
        <fullName evidence="10">MFS transporter</fullName>
    </submittedName>
</protein>
<keyword evidence="4 8" id="KW-0812">Transmembrane</keyword>
<comment type="subcellular location">
    <subcellularLocation>
        <location evidence="1">Cell membrane</location>
        <topology evidence="1">Multi-pass membrane protein</topology>
    </subcellularLocation>
</comment>
<dbReference type="Pfam" id="PF05977">
    <property type="entry name" value="MFS_3"/>
    <property type="match status" value="1"/>
</dbReference>
<sequence>MSNAFSPLRHAPFRNLFFSGLISMIGDGVWLVAIPWIIIDIGGGPDELAAAVGAESVGLVLFVLAGGALADRYPRTRVVVFAHLAAFVTLALLVVAHLASQLQVWQLTAAAFVLGASAAVSGPALDAMTPDLVPEKDLHAANALDTVLRNVVLRLGGPALGGTLVAVFGSLTVIALNAASFALAAVFAGRVVPLHSRGADDDNAEKVSYAKALSYLASQRWLWILIAWAGLLLLLQTGPRSVLLPFLIHDDLHGGPRSYGLVLISFGVAATMSSLWVASRPLPRRYPLLMLLAWTISALPLAGMAFAPSILVLLLLGIVFGFFSAAGNVYWSTLVQTRVPDNVRGRIISIDWLGSLVLVPISMTLAGIGGARHFGTWLFVIGGLGPVLLTLIVLRYVDFRAIEREDSDGGGRSPESAEFDPSADLLEAPGVKD</sequence>
<organism evidence="10 11">
    <name type="scientific">Actinomadura rubrisoli</name>
    <dbReference type="NCBI Taxonomy" id="2530368"/>
    <lineage>
        <taxon>Bacteria</taxon>
        <taxon>Bacillati</taxon>
        <taxon>Actinomycetota</taxon>
        <taxon>Actinomycetes</taxon>
        <taxon>Streptosporangiales</taxon>
        <taxon>Thermomonosporaceae</taxon>
        <taxon>Actinomadura</taxon>
    </lineage>
</organism>
<evidence type="ECO:0000256" key="7">
    <source>
        <dbReference type="SAM" id="MobiDB-lite"/>
    </source>
</evidence>
<comment type="caution">
    <text evidence="10">The sequence shown here is derived from an EMBL/GenBank/DDBJ whole genome shotgun (WGS) entry which is preliminary data.</text>
</comment>
<feature type="transmembrane region" description="Helical" evidence="8">
    <location>
        <begin position="310"/>
        <end position="331"/>
    </location>
</feature>
<dbReference type="CDD" id="cd06173">
    <property type="entry name" value="MFS_MefA_like"/>
    <property type="match status" value="1"/>
</dbReference>
<gene>
    <name evidence="10" type="ORF">E1298_08085</name>
</gene>
<evidence type="ECO:0000256" key="8">
    <source>
        <dbReference type="SAM" id="Phobius"/>
    </source>
</evidence>
<name>A0A4R5C5D2_9ACTN</name>
<dbReference type="EMBL" id="SMKU01000025">
    <property type="protein sequence ID" value="TDD93849.1"/>
    <property type="molecule type" value="Genomic_DNA"/>
</dbReference>
<dbReference type="OrthoDB" id="4528313at2"/>
<reference evidence="10 11" key="1">
    <citation type="submission" date="2019-03" db="EMBL/GenBank/DDBJ databases">
        <title>Draft genome sequences of novel Actinobacteria.</title>
        <authorList>
            <person name="Sahin N."/>
            <person name="Ay H."/>
            <person name="Saygin H."/>
        </authorList>
    </citation>
    <scope>NUCLEOTIDE SEQUENCE [LARGE SCALE GENOMIC DNA]</scope>
    <source>
        <strain evidence="10 11">H3C3</strain>
    </source>
</reference>
<feature type="transmembrane region" description="Helical" evidence="8">
    <location>
        <begin position="221"/>
        <end position="238"/>
    </location>
</feature>
<dbReference type="SUPFAM" id="SSF103473">
    <property type="entry name" value="MFS general substrate transporter"/>
    <property type="match status" value="1"/>
</dbReference>
<accession>A0A4R5C5D2</accession>
<dbReference type="Proteomes" id="UP000294513">
    <property type="component" value="Unassembled WGS sequence"/>
</dbReference>
<evidence type="ECO:0000313" key="10">
    <source>
        <dbReference type="EMBL" id="TDD93849.1"/>
    </source>
</evidence>
<dbReference type="AlphaFoldDB" id="A0A4R5C5D2"/>
<dbReference type="InterPro" id="IPR036259">
    <property type="entry name" value="MFS_trans_sf"/>
</dbReference>
<feature type="transmembrane region" description="Helical" evidence="8">
    <location>
        <begin position="164"/>
        <end position="188"/>
    </location>
</feature>
<dbReference type="GO" id="GO:0005886">
    <property type="term" value="C:plasma membrane"/>
    <property type="evidence" value="ECO:0007669"/>
    <property type="project" value="UniProtKB-SubCell"/>
</dbReference>
<dbReference type="InterPro" id="IPR010290">
    <property type="entry name" value="TM_effector"/>
</dbReference>
<dbReference type="PANTHER" id="PTHR23513:SF11">
    <property type="entry name" value="STAPHYLOFERRIN A TRANSPORTER"/>
    <property type="match status" value="1"/>
</dbReference>
<evidence type="ECO:0000259" key="9">
    <source>
        <dbReference type="PROSITE" id="PS50850"/>
    </source>
</evidence>
<feature type="transmembrane region" description="Helical" evidence="8">
    <location>
        <begin position="78"/>
        <end position="99"/>
    </location>
</feature>
<evidence type="ECO:0000256" key="6">
    <source>
        <dbReference type="ARBA" id="ARBA00023136"/>
    </source>
</evidence>
<keyword evidence="3" id="KW-1003">Cell membrane</keyword>
<feature type="region of interest" description="Disordered" evidence="7">
    <location>
        <begin position="405"/>
        <end position="433"/>
    </location>
</feature>
<keyword evidence="11" id="KW-1185">Reference proteome</keyword>
<keyword evidence="2" id="KW-0813">Transport</keyword>
<feature type="transmembrane region" description="Helical" evidence="8">
    <location>
        <begin position="352"/>
        <end position="371"/>
    </location>
</feature>
<feature type="transmembrane region" description="Helical" evidence="8">
    <location>
        <begin position="286"/>
        <end position="304"/>
    </location>
</feature>